<dbReference type="PANTHER" id="PTHR43283">
    <property type="entry name" value="BETA-LACTAMASE-RELATED"/>
    <property type="match status" value="1"/>
</dbReference>
<evidence type="ECO:0000313" key="2">
    <source>
        <dbReference type="EMBL" id="SNY39904.1"/>
    </source>
</evidence>
<accession>A0A285HW43</accession>
<organism evidence="2 3">
    <name type="scientific">Orenia metallireducens</name>
    <dbReference type="NCBI Taxonomy" id="1413210"/>
    <lineage>
        <taxon>Bacteria</taxon>
        <taxon>Bacillati</taxon>
        <taxon>Bacillota</taxon>
        <taxon>Clostridia</taxon>
        <taxon>Halanaerobiales</taxon>
        <taxon>Halobacteroidaceae</taxon>
        <taxon>Orenia</taxon>
    </lineage>
</organism>
<dbReference type="SUPFAM" id="SSF56601">
    <property type="entry name" value="beta-lactamase/transpeptidase-like"/>
    <property type="match status" value="1"/>
</dbReference>
<protein>
    <submittedName>
        <fullName evidence="2">CubicO group peptidase, beta-lactamase class C family</fullName>
    </submittedName>
</protein>
<dbReference type="PANTHER" id="PTHR43283:SF7">
    <property type="entry name" value="BETA-LACTAMASE-RELATED DOMAIN-CONTAINING PROTEIN"/>
    <property type="match status" value="1"/>
</dbReference>
<evidence type="ECO:0000259" key="1">
    <source>
        <dbReference type="Pfam" id="PF00144"/>
    </source>
</evidence>
<dbReference type="AlphaFoldDB" id="A0A285HW43"/>
<gene>
    <name evidence="2" type="ORF">SAMN06265827_12616</name>
</gene>
<keyword evidence="3" id="KW-1185">Reference proteome</keyword>
<evidence type="ECO:0000313" key="3">
    <source>
        <dbReference type="Proteomes" id="UP000219573"/>
    </source>
</evidence>
<dbReference type="InterPro" id="IPR050789">
    <property type="entry name" value="Diverse_Enzym_Activities"/>
</dbReference>
<feature type="domain" description="Beta-lactamase-related" evidence="1">
    <location>
        <begin position="24"/>
        <end position="374"/>
    </location>
</feature>
<proteinExistence type="predicted"/>
<dbReference type="InterPro" id="IPR012338">
    <property type="entry name" value="Beta-lactam/transpept-like"/>
</dbReference>
<dbReference type="RefSeq" id="WP_097018927.1">
    <property type="nucleotide sequence ID" value="NZ_OBDZ01000026.1"/>
</dbReference>
<dbReference type="EMBL" id="OBDZ01000026">
    <property type="protein sequence ID" value="SNY39904.1"/>
    <property type="molecule type" value="Genomic_DNA"/>
</dbReference>
<dbReference type="OrthoDB" id="9797709at2"/>
<dbReference type="Proteomes" id="UP000219573">
    <property type="component" value="Unassembled WGS sequence"/>
</dbReference>
<sequence length="405" mass="46288">MGITKIAKENYEELGLNLDRLKMLDSALQSYIDDGQRQAIVFKATRRGRTIFEKTYGRNTKEYGLKMDLLYSVQSVTKPVVAALILCLQEDGLLDITEPVEKYLPEFTGGGREDICLWHLMTHTSGIFVSDLEEFEKEYVEKELNMKAPGGDDFDWEGFINEVKEKMNISADATGRMADPEYLISLKMPIKRKPHVEMDYLGYGFTLLKEVIEEVSDKTIDEYAQERMFKSLGMKDSYWKLPKKMWDRVIGREEDAVNGKWFNSEHNYTSENGAWGLKTTVDDITKFMLMILNDGKYNGKRVMSKATVAQFFVNHNQGVISEGSEEYASWTYGWNLHGNKKDAQGTMRSHLSIDHTGFGGTWILVDPVHELTIACFGVEKVYFTKPEFLNINGRVGNLLISALED</sequence>
<reference evidence="3" key="1">
    <citation type="submission" date="2017-09" db="EMBL/GenBank/DDBJ databases">
        <authorList>
            <person name="Varghese N."/>
            <person name="Submissions S."/>
        </authorList>
    </citation>
    <scope>NUCLEOTIDE SEQUENCE [LARGE SCALE GENOMIC DNA]</scope>
    <source>
        <strain evidence="3">MSL47</strain>
    </source>
</reference>
<dbReference type="Pfam" id="PF00144">
    <property type="entry name" value="Beta-lactamase"/>
    <property type="match status" value="1"/>
</dbReference>
<name>A0A285HW43_9FIRM</name>
<dbReference type="InterPro" id="IPR001466">
    <property type="entry name" value="Beta-lactam-related"/>
</dbReference>
<dbReference type="Gene3D" id="3.40.710.10">
    <property type="entry name" value="DD-peptidase/beta-lactamase superfamily"/>
    <property type="match status" value="1"/>
</dbReference>